<accession>W4JNU9</accession>
<evidence type="ECO:0000313" key="2">
    <source>
        <dbReference type="EMBL" id="ETW75232.1"/>
    </source>
</evidence>
<evidence type="ECO:0000256" key="1">
    <source>
        <dbReference type="SAM" id="Phobius"/>
    </source>
</evidence>
<organism evidence="2 3">
    <name type="scientific">Heterobasidion irregulare (strain TC 32-1)</name>
    <dbReference type="NCBI Taxonomy" id="747525"/>
    <lineage>
        <taxon>Eukaryota</taxon>
        <taxon>Fungi</taxon>
        <taxon>Dikarya</taxon>
        <taxon>Basidiomycota</taxon>
        <taxon>Agaricomycotina</taxon>
        <taxon>Agaricomycetes</taxon>
        <taxon>Russulales</taxon>
        <taxon>Bondarzewiaceae</taxon>
        <taxon>Heterobasidion</taxon>
        <taxon>Heterobasidion annosum species complex</taxon>
    </lineage>
</organism>
<keyword evidence="1" id="KW-1133">Transmembrane helix</keyword>
<name>W4JNU9_HETIT</name>
<feature type="transmembrane region" description="Helical" evidence="1">
    <location>
        <begin position="228"/>
        <end position="246"/>
    </location>
</feature>
<dbReference type="AlphaFoldDB" id="W4JNU9"/>
<reference evidence="2 3" key="1">
    <citation type="journal article" date="2012" name="New Phytol.">
        <title>Insight into trade-off between wood decay and parasitism from the genome of a fungal forest pathogen.</title>
        <authorList>
            <person name="Olson A."/>
            <person name="Aerts A."/>
            <person name="Asiegbu F."/>
            <person name="Belbahri L."/>
            <person name="Bouzid O."/>
            <person name="Broberg A."/>
            <person name="Canback B."/>
            <person name="Coutinho P.M."/>
            <person name="Cullen D."/>
            <person name="Dalman K."/>
            <person name="Deflorio G."/>
            <person name="van Diepen L.T."/>
            <person name="Dunand C."/>
            <person name="Duplessis S."/>
            <person name="Durling M."/>
            <person name="Gonthier P."/>
            <person name="Grimwood J."/>
            <person name="Fossdal C.G."/>
            <person name="Hansson D."/>
            <person name="Henrissat B."/>
            <person name="Hietala A."/>
            <person name="Himmelstrand K."/>
            <person name="Hoffmeister D."/>
            <person name="Hogberg N."/>
            <person name="James T.Y."/>
            <person name="Karlsson M."/>
            <person name="Kohler A."/>
            <person name="Kues U."/>
            <person name="Lee Y.H."/>
            <person name="Lin Y.C."/>
            <person name="Lind M."/>
            <person name="Lindquist E."/>
            <person name="Lombard V."/>
            <person name="Lucas S."/>
            <person name="Lunden K."/>
            <person name="Morin E."/>
            <person name="Murat C."/>
            <person name="Park J."/>
            <person name="Raffaello T."/>
            <person name="Rouze P."/>
            <person name="Salamov A."/>
            <person name="Schmutz J."/>
            <person name="Solheim H."/>
            <person name="Stahlberg J."/>
            <person name="Velez H."/>
            <person name="de Vries R.P."/>
            <person name="Wiebenga A."/>
            <person name="Woodward S."/>
            <person name="Yakovlev I."/>
            <person name="Garbelotto M."/>
            <person name="Martin F."/>
            <person name="Grigoriev I.V."/>
            <person name="Stenlid J."/>
        </authorList>
    </citation>
    <scope>NUCLEOTIDE SEQUENCE [LARGE SCALE GENOMIC DNA]</scope>
    <source>
        <strain evidence="2 3">TC 32-1</strain>
    </source>
</reference>
<keyword evidence="3" id="KW-1185">Reference proteome</keyword>
<dbReference type="HOGENOM" id="CLU_839540_0_0_1"/>
<dbReference type="Proteomes" id="UP000030671">
    <property type="component" value="Unassembled WGS sequence"/>
</dbReference>
<protein>
    <submittedName>
        <fullName evidence="2">Uncharacterized protein</fullName>
    </submittedName>
</protein>
<evidence type="ECO:0000313" key="3">
    <source>
        <dbReference type="Proteomes" id="UP000030671"/>
    </source>
</evidence>
<dbReference type="GeneID" id="20675453"/>
<proteinExistence type="predicted"/>
<sequence>MNLNATVSSYQIDTKFQNCSQTTNFTAAPGDGIYAMVLPFEPCDEDSQVPRHFWPIYVALYAFEPSPAISVTRCSPTITLHNASVFIGVQDSTVQSVTLLEDPQMDEEDNKLSQNISTIPDGLLSAGDSFIGLNGFFWDELANLSDLYCEKTIIDQFRTVLWMTVENGPGLDRIFAPRNNLTSIVESLYEPYLAMLARSYYYTEYDNVRTTLKITQFEQRLSMNDVTVHYLALALVMFACAGLAVQELHRRDSRKLRVYFLPGTIAAAAVITSGSAWANELDGRQSLEQVTASLAERTFTIDQKANKIVEEDEAPVIDGRNNSGLDFEMTA</sequence>
<gene>
    <name evidence="2" type="ORF">HETIRDRAFT_442473</name>
</gene>
<dbReference type="InParanoid" id="W4JNU9"/>
<dbReference type="STRING" id="747525.W4JNU9"/>
<dbReference type="KEGG" id="hir:HETIRDRAFT_442473"/>
<keyword evidence="1" id="KW-0812">Transmembrane</keyword>
<dbReference type="RefSeq" id="XP_009552670.1">
    <property type="nucleotide sequence ID" value="XM_009554375.1"/>
</dbReference>
<dbReference type="EMBL" id="KI925466">
    <property type="protein sequence ID" value="ETW75232.1"/>
    <property type="molecule type" value="Genomic_DNA"/>
</dbReference>
<feature type="transmembrane region" description="Helical" evidence="1">
    <location>
        <begin position="258"/>
        <end position="278"/>
    </location>
</feature>
<keyword evidence="1" id="KW-0472">Membrane</keyword>